<feature type="binding site" evidence="13">
    <location>
        <begin position="391"/>
        <end position="394"/>
    </location>
    <ligand>
        <name>substrate</name>
    </ligand>
</feature>
<evidence type="ECO:0000256" key="3">
    <source>
        <dbReference type="ARBA" id="ARBA00022485"/>
    </source>
</evidence>
<dbReference type="InterPro" id="IPR002817">
    <property type="entry name" value="ThiC/BzaA/B"/>
</dbReference>
<evidence type="ECO:0000256" key="10">
    <source>
        <dbReference type="ARBA" id="ARBA00023239"/>
    </source>
</evidence>
<gene>
    <name evidence="13" type="primary">thiC</name>
    <name evidence="14" type="ORF">A4W93_26695</name>
</gene>
<dbReference type="Gene3D" id="6.10.250.620">
    <property type="match status" value="1"/>
</dbReference>
<dbReference type="OrthoDB" id="9805897at2"/>
<feature type="binding site" evidence="13">
    <location>
        <position position="498"/>
    </location>
    <ligand>
        <name>Zn(2+)</name>
        <dbReference type="ChEBI" id="CHEBI:29105"/>
    </ligand>
</feature>
<dbReference type="SFLD" id="SFLDS00113">
    <property type="entry name" value="Radical_SAM_Phosphomethylpyrim"/>
    <property type="match status" value="1"/>
</dbReference>
<dbReference type="PANTHER" id="PTHR30557">
    <property type="entry name" value="THIAMINE BIOSYNTHESIS PROTEIN THIC"/>
    <property type="match status" value="1"/>
</dbReference>
<dbReference type="STRING" id="946333.A4W93_26695"/>
<proteinExistence type="inferred from homology"/>
<accession>A0A1W6LFZ2</accession>
<dbReference type="Proteomes" id="UP000193427">
    <property type="component" value="Chromosome"/>
</dbReference>
<keyword evidence="7 13" id="KW-0784">Thiamine biosynthesis</keyword>
<dbReference type="Pfam" id="PF13667">
    <property type="entry name" value="ThiC-associated"/>
    <property type="match status" value="1"/>
</dbReference>
<keyword evidence="8 13" id="KW-0408">Iron</keyword>
<keyword evidence="15" id="KW-1185">Reference proteome</keyword>
<dbReference type="InterPro" id="IPR025747">
    <property type="entry name" value="ThiC-associated_dom"/>
</dbReference>
<dbReference type="HAMAP" id="MF_00089">
    <property type="entry name" value="ThiC"/>
    <property type="match status" value="1"/>
</dbReference>
<evidence type="ECO:0000256" key="9">
    <source>
        <dbReference type="ARBA" id="ARBA00023014"/>
    </source>
</evidence>
<feature type="binding site" evidence="13">
    <location>
        <begin position="350"/>
        <end position="352"/>
    </location>
    <ligand>
        <name>substrate</name>
    </ligand>
</feature>
<keyword evidence="3 13" id="KW-0004">4Fe-4S</keyword>
<dbReference type="GO" id="GO:0051539">
    <property type="term" value="F:4 iron, 4 sulfur cluster binding"/>
    <property type="evidence" value="ECO:0007669"/>
    <property type="project" value="UniProtKB-KW"/>
</dbReference>
<feature type="binding site" evidence="13">
    <location>
        <position position="434"/>
    </location>
    <ligand>
        <name>Zn(2+)</name>
        <dbReference type="ChEBI" id="CHEBI:29105"/>
    </ligand>
</feature>
<evidence type="ECO:0000313" key="15">
    <source>
        <dbReference type="Proteomes" id="UP000193427"/>
    </source>
</evidence>
<dbReference type="InterPro" id="IPR038521">
    <property type="entry name" value="ThiC/Bza_core_dom"/>
</dbReference>
<dbReference type="KEGG" id="rgu:A4W93_26695"/>
<evidence type="ECO:0000256" key="5">
    <source>
        <dbReference type="ARBA" id="ARBA00022723"/>
    </source>
</evidence>
<evidence type="ECO:0000256" key="12">
    <source>
        <dbReference type="ARBA" id="ARBA00061546"/>
    </source>
</evidence>
<dbReference type="GO" id="GO:0070284">
    <property type="term" value="F:phosphomethylpyrimidine synthase activity"/>
    <property type="evidence" value="ECO:0007669"/>
    <property type="project" value="UniProtKB-EC"/>
</dbReference>
<dbReference type="GO" id="GO:0005829">
    <property type="term" value="C:cytosol"/>
    <property type="evidence" value="ECO:0007669"/>
    <property type="project" value="TreeGrafter"/>
</dbReference>
<protein>
    <recommendedName>
        <fullName evidence="13">Phosphomethylpyrimidine synthase</fullName>
        <ecNumber evidence="13">4.1.99.17</ecNumber>
    </recommendedName>
    <alternativeName>
        <fullName evidence="13">Hydroxymethylpyrimidine phosphate synthase</fullName>
        <shortName evidence="13">HMP-P synthase</shortName>
        <shortName evidence="13">HMP-phosphate synthase</shortName>
        <shortName evidence="13">HMPP synthase</shortName>
    </alternativeName>
    <alternativeName>
        <fullName evidence="13">Thiamine biosynthesis protein ThiC</fullName>
    </alternativeName>
</protein>
<sequence>MAKQPTHVDTDDLSRRITRAPFPGSRKVYIDGAQSGVRVPFREIALTDTLVHEGPGEPRREPNPPLRVYDASGPYTDPDARIDITRGLLGLRTAWIDARGDTEVLPGLTSAYGRERLDDPALSALRMAASPVLRRAKPGANVSQMHYARRGIVTPEMEFVAVRENLLKAQLRERLLTERLPKRGHGFGATMLQDITPEFVRSEVARGRAVIPCNVNHPESEPMAIGRNFLVKVNANIGNSAVTSGIEEEVDKLVWAIRWGADTVMDLSTGDNIHETREWILRNSPVPIGTVPLYQALEKVHGKAEELSWPLFRDTLIEQAEQGVDYFTIHAGVRLAYVPLTANRLTGIVSRGGSIMAKWCLAHHRESFLYEHFDEICEIMKAYDVCYSLGDGLRPGSIADANDEAQFAELHTLGELTQVAWKHDVQVMIEGPGHVPLQLVKENVDKQLEACFEAPFYTLGPLITDISPGYDHISSAMGAANIGWYGTAMLCYVTPKEHLGLPNRDDVKQGLIAYKIAAHAADLAKGFAGAQMWDNAVSKARFEFRWEDQFRLAIDPDTAMAYHDETLPKENAKVAHFCSMCGPKFCSMKISQEVREFARLNPAVKPDALPVVEVHRALGEKAVEFRERGSEIYL</sequence>
<dbReference type="NCBIfam" id="TIGR00190">
    <property type="entry name" value="thiC"/>
    <property type="match status" value="1"/>
</dbReference>
<name>A0A1W6LFZ2_9BURK</name>
<feature type="binding site" evidence="13">
    <location>
        <position position="294"/>
    </location>
    <ligand>
        <name>substrate</name>
    </ligand>
</feature>
<feature type="binding site" evidence="13">
    <location>
        <position position="236"/>
    </location>
    <ligand>
        <name>substrate</name>
    </ligand>
</feature>
<dbReference type="SFLD" id="SFLDG01114">
    <property type="entry name" value="phosphomethylpyrimidine_syntha"/>
    <property type="match status" value="1"/>
</dbReference>
<comment type="cofactor">
    <cofactor evidence="13">
        <name>[4Fe-4S] cluster</name>
        <dbReference type="ChEBI" id="CHEBI:49883"/>
    </cofactor>
    <text evidence="13">Binds 1 [4Fe-4S] cluster per subunit. The cluster is coordinated with 3 cysteines and an exchangeable S-adenosyl-L-methionine.</text>
</comment>
<evidence type="ECO:0000256" key="13">
    <source>
        <dbReference type="HAMAP-Rule" id="MF_00089"/>
    </source>
</evidence>
<dbReference type="EC" id="4.1.99.17" evidence="13"/>
<dbReference type="GO" id="GO:0008270">
    <property type="term" value="F:zinc ion binding"/>
    <property type="evidence" value="ECO:0007669"/>
    <property type="project" value="UniProtKB-UniRule"/>
</dbReference>
<dbReference type="GO" id="GO:0009229">
    <property type="term" value="P:thiamine diphosphate biosynthetic process"/>
    <property type="evidence" value="ECO:0007669"/>
    <property type="project" value="UniProtKB-UniRule"/>
</dbReference>
<feature type="binding site" evidence="13">
    <location>
        <position position="430"/>
    </location>
    <ligand>
        <name>substrate</name>
    </ligand>
</feature>
<feature type="binding site" evidence="13">
    <location>
        <position position="457"/>
    </location>
    <ligand>
        <name>substrate</name>
    </ligand>
</feature>
<dbReference type="UniPathway" id="UPA00060"/>
<evidence type="ECO:0000313" key="14">
    <source>
        <dbReference type="EMBL" id="ARN23204.1"/>
    </source>
</evidence>
<comment type="similarity">
    <text evidence="12 13">Belongs to the ThiC family.</text>
</comment>
<dbReference type="NCBIfam" id="NF006763">
    <property type="entry name" value="PRK09284.1"/>
    <property type="match status" value="1"/>
</dbReference>
<comment type="pathway">
    <text evidence="2 13">Cofactor biosynthesis; thiamine diphosphate biosynthesis.</text>
</comment>
<comment type="subunit">
    <text evidence="13">Homodimer.</text>
</comment>
<dbReference type="AlphaFoldDB" id="A0A1W6LFZ2"/>
<evidence type="ECO:0000256" key="2">
    <source>
        <dbReference type="ARBA" id="ARBA00004948"/>
    </source>
</evidence>
<dbReference type="Gene3D" id="3.20.20.540">
    <property type="entry name" value="Radical SAM ThiC family, central domain"/>
    <property type="match status" value="1"/>
</dbReference>
<evidence type="ECO:0000256" key="4">
    <source>
        <dbReference type="ARBA" id="ARBA00022691"/>
    </source>
</evidence>
<dbReference type="InterPro" id="IPR037509">
    <property type="entry name" value="ThiC"/>
</dbReference>
<reference evidence="14 15" key="1">
    <citation type="submission" date="2016-04" db="EMBL/GenBank/DDBJ databases">
        <title>Complete genome sequence of natural rubber-degrading, novel Gram-negative bacterium, Rhizobacter gummiphilus strain NS21.</title>
        <authorList>
            <person name="Tabata M."/>
            <person name="Kasai D."/>
            <person name="Fukuda M."/>
        </authorList>
    </citation>
    <scope>NUCLEOTIDE SEQUENCE [LARGE SCALE GENOMIC DNA]</scope>
    <source>
        <strain evidence="14 15">NS21</strain>
    </source>
</reference>
<evidence type="ECO:0000256" key="6">
    <source>
        <dbReference type="ARBA" id="ARBA00022833"/>
    </source>
</evidence>
<dbReference type="RefSeq" id="WP_085753521.1">
    <property type="nucleotide sequence ID" value="NZ_BSPR01000017.1"/>
</dbReference>
<comment type="function">
    <text evidence="1 13">Catalyzes the synthesis of the hydroxymethylpyrimidine phosphate (HMP-P) moiety of thiamine from aminoimidazole ribotide (AIR) in a radical S-adenosyl-L-methionine (SAM)-dependent reaction.</text>
</comment>
<evidence type="ECO:0000256" key="11">
    <source>
        <dbReference type="ARBA" id="ARBA00050218"/>
    </source>
</evidence>
<organism evidence="14 15">
    <name type="scientific">Piscinibacter gummiphilus</name>
    <dbReference type="NCBI Taxonomy" id="946333"/>
    <lineage>
        <taxon>Bacteria</taxon>
        <taxon>Pseudomonadati</taxon>
        <taxon>Pseudomonadota</taxon>
        <taxon>Betaproteobacteria</taxon>
        <taxon>Burkholderiales</taxon>
        <taxon>Sphaerotilaceae</taxon>
        <taxon>Piscinibacter</taxon>
    </lineage>
</organism>
<keyword evidence="4 13" id="KW-0949">S-adenosyl-L-methionine</keyword>
<evidence type="ECO:0000256" key="1">
    <source>
        <dbReference type="ARBA" id="ARBA00003175"/>
    </source>
</evidence>
<dbReference type="SFLD" id="SFLDF00407">
    <property type="entry name" value="phosphomethylpyrimidine_syntha"/>
    <property type="match status" value="1"/>
</dbReference>
<dbReference type="FunFam" id="3.20.20.540:FF:000001">
    <property type="entry name" value="Phosphomethylpyrimidine synthase"/>
    <property type="match status" value="1"/>
</dbReference>
<dbReference type="GO" id="GO:0009228">
    <property type="term" value="P:thiamine biosynthetic process"/>
    <property type="evidence" value="ECO:0007669"/>
    <property type="project" value="UniProtKB-UniRule"/>
</dbReference>
<evidence type="ECO:0000256" key="7">
    <source>
        <dbReference type="ARBA" id="ARBA00022977"/>
    </source>
</evidence>
<feature type="binding site" evidence="13">
    <location>
        <position position="586"/>
    </location>
    <ligand>
        <name>[4Fe-4S] cluster</name>
        <dbReference type="ChEBI" id="CHEBI:49883"/>
        <note>4Fe-4S-S-AdoMet</note>
    </ligand>
</feature>
<dbReference type="EMBL" id="CP015118">
    <property type="protein sequence ID" value="ARN23204.1"/>
    <property type="molecule type" value="Genomic_DNA"/>
</dbReference>
<dbReference type="NCBIfam" id="NF009895">
    <property type="entry name" value="PRK13352.1"/>
    <property type="match status" value="1"/>
</dbReference>
<keyword evidence="10 13" id="KW-0456">Lyase</keyword>
<evidence type="ECO:0000256" key="8">
    <source>
        <dbReference type="ARBA" id="ARBA00023004"/>
    </source>
</evidence>
<comment type="catalytic activity">
    <reaction evidence="11 13">
        <text>5-amino-1-(5-phospho-beta-D-ribosyl)imidazole + S-adenosyl-L-methionine = 4-amino-2-methyl-5-(phosphooxymethyl)pyrimidine + CO + 5'-deoxyadenosine + formate + L-methionine + 3 H(+)</text>
        <dbReference type="Rhea" id="RHEA:24840"/>
        <dbReference type="ChEBI" id="CHEBI:15378"/>
        <dbReference type="ChEBI" id="CHEBI:15740"/>
        <dbReference type="ChEBI" id="CHEBI:17245"/>
        <dbReference type="ChEBI" id="CHEBI:17319"/>
        <dbReference type="ChEBI" id="CHEBI:57844"/>
        <dbReference type="ChEBI" id="CHEBI:58354"/>
        <dbReference type="ChEBI" id="CHEBI:59789"/>
        <dbReference type="ChEBI" id="CHEBI:137981"/>
        <dbReference type="EC" id="4.1.99.17"/>
    </reaction>
</comment>
<feature type="binding site" evidence="13">
    <location>
        <position position="578"/>
    </location>
    <ligand>
        <name>[4Fe-4S] cluster</name>
        <dbReference type="ChEBI" id="CHEBI:49883"/>
        <note>4Fe-4S-S-AdoMet</note>
    </ligand>
</feature>
<keyword evidence="6 13" id="KW-0862">Zinc</keyword>
<dbReference type="Pfam" id="PF01964">
    <property type="entry name" value="ThiC_Rad_SAM"/>
    <property type="match status" value="1"/>
</dbReference>
<keyword evidence="9 13" id="KW-0411">Iron-sulfur</keyword>
<feature type="binding site" evidence="13">
    <location>
        <position position="330"/>
    </location>
    <ligand>
        <name>substrate</name>
    </ligand>
</feature>
<keyword evidence="5 13" id="KW-0479">Metal-binding</keyword>
<feature type="binding site" evidence="13">
    <location>
        <position position="265"/>
    </location>
    <ligand>
        <name>substrate</name>
    </ligand>
</feature>
<feature type="binding site" evidence="13">
    <location>
        <position position="581"/>
    </location>
    <ligand>
        <name>[4Fe-4S] cluster</name>
        <dbReference type="ChEBI" id="CHEBI:49883"/>
        <note>4Fe-4S-S-AdoMet</note>
    </ligand>
</feature>
<dbReference type="PANTHER" id="PTHR30557:SF1">
    <property type="entry name" value="PHOSPHOMETHYLPYRIMIDINE SYNTHASE, CHLOROPLASTIC"/>
    <property type="match status" value="1"/>
</dbReference>